<evidence type="ECO:0000313" key="1">
    <source>
        <dbReference type="EMBL" id="MDQ7248862.1"/>
    </source>
</evidence>
<sequence>MEADAPIRYIDRTRDYYAALGYPAPYRWAEHAAVPFQPLARPLGACRIALITTAALKRPGQGNQEPGAPYNGAAKFLEVYSAPLAEEPALGINHVAIDFKHTMAADQGSFFPRAALRRTTRIGSVAPRFHGVPTHRSQRVTRDEYAPEVLARCREDSADAAVLVPNCPVCHQSLTLVARHLEANGLPTVIMGAAKDIVELAGAPRFLFSDFPLGNAAGRPNDPASQDLTLGLAFDLLEQATAPRTVLQSPLRWTGDSGWKRDYGNVDGLSADEIAGLRADFEAQKAAGKSIQASSGG</sequence>
<organism evidence="1 2">
    <name type="scientific">Dongia sedimenti</name>
    <dbReference type="NCBI Taxonomy" id="3064282"/>
    <lineage>
        <taxon>Bacteria</taxon>
        <taxon>Pseudomonadati</taxon>
        <taxon>Pseudomonadota</taxon>
        <taxon>Alphaproteobacteria</taxon>
        <taxon>Rhodospirillales</taxon>
        <taxon>Dongiaceae</taxon>
        <taxon>Dongia</taxon>
    </lineage>
</organism>
<evidence type="ECO:0000313" key="2">
    <source>
        <dbReference type="Proteomes" id="UP001230156"/>
    </source>
</evidence>
<keyword evidence="2" id="KW-1185">Reference proteome</keyword>
<evidence type="ECO:0008006" key="3">
    <source>
        <dbReference type="Google" id="ProtNLM"/>
    </source>
</evidence>
<reference evidence="2" key="1">
    <citation type="submission" date="2023-08" db="EMBL/GenBank/DDBJ databases">
        <title>Rhodospirillaceae gen. nov., a novel taxon isolated from the Yangtze River Yuezi River estuary sludge.</title>
        <authorList>
            <person name="Ruan L."/>
        </authorList>
    </citation>
    <scope>NUCLEOTIDE SEQUENCE [LARGE SCALE GENOMIC DNA]</scope>
    <source>
        <strain evidence="2">R-7</strain>
    </source>
</reference>
<proteinExistence type="predicted"/>
<accession>A0ABU0YNR7</accession>
<gene>
    <name evidence="1" type="ORF">Q8A70_14350</name>
</gene>
<protein>
    <recommendedName>
        <fullName evidence="3">Glycine reductase</fullName>
    </recommendedName>
</protein>
<dbReference type="RefSeq" id="WP_379956343.1">
    <property type="nucleotide sequence ID" value="NZ_JAUYVI010000004.1"/>
</dbReference>
<comment type="caution">
    <text evidence="1">The sequence shown here is derived from an EMBL/GenBank/DDBJ whole genome shotgun (WGS) entry which is preliminary data.</text>
</comment>
<name>A0ABU0YNR7_9PROT</name>
<dbReference type="Proteomes" id="UP001230156">
    <property type="component" value="Unassembled WGS sequence"/>
</dbReference>
<dbReference type="EMBL" id="JAUYVI010000004">
    <property type="protein sequence ID" value="MDQ7248862.1"/>
    <property type="molecule type" value="Genomic_DNA"/>
</dbReference>